<comment type="caution">
    <text evidence="6">The sequence shown here is derived from an EMBL/GenBank/DDBJ whole genome shotgun (WGS) entry which is preliminary data.</text>
</comment>
<dbReference type="PROSITE" id="PS50977">
    <property type="entry name" value="HTH_TETR_2"/>
    <property type="match status" value="1"/>
</dbReference>
<evidence type="ECO:0000256" key="2">
    <source>
        <dbReference type="ARBA" id="ARBA00023125"/>
    </source>
</evidence>
<name>A0ABS5GG89_9BRAD</name>
<reference evidence="7" key="1">
    <citation type="journal article" date="2021" name="ISME J.">
        <title>Evolutionary origin and ecological implication of a unique nif island in free-living Bradyrhizobium lineages.</title>
        <authorList>
            <person name="Tao J."/>
        </authorList>
    </citation>
    <scope>NUCLEOTIDE SEQUENCE [LARGE SCALE GENOMIC DNA]</scope>
    <source>
        <strain evidence="7">SZCCT0094</strain>
    </source>
</reference>
<dbReference type="Pfam" id="PF00440">
    <property type="entry name" value="TetR_N"/>
    <property type="match status" value="1"/>
</dbReference>
<evidence type="ECO:0000256" key="1">
    <source>
        <dbReference type="ARBA" id="ARBA00023015"/>
    </source>
</evidence>
<dbReference type="InterPro" id="IPR023772">
    <property type="entry name" value="DNA-bd_HTH_TetR-type_CS"/>
</dbReference>
<evidence type="ECO:0000313" key="7">
    <source>
        <dbReference type="Proteomes" id="UP001314635"/>
    </source>
</evidence>
<evidence type="ECO:0000259" key="5">
    <source>
        <dbReference type="PROSITE" id="PS50977"/>
    </source>
</evidence>
<keyword evidence="7" id="KW-1185">Reference proteome</keyword>
<dbReference type="Pfam" id="PF21351">
    <property type="entry name" value="TetR_C_41"/>
    <property type="match status" value="1"/>
</dbReference>
<gene>
    <name evidence="6" type="ORF">JQ619_28155</name>
</gene>
<evidence type="ECO:0000313" key="6">
    <source>
        <dbReference type="EMBL" id="MBR1139636.1"/>
    </source>
</evidence>
<dbReference type="PANTHER" id="PTHR30055">
    <property type="entry name" value="HTH-TYPE TRANSCRIPTIONAL REGULATOR RUTR"/>
    <property type="match status" value="1"/>
</dbReference>
<protein>
    <submittedName>
        <fullName evidence="6">TetR/AcrR family transcriptional regulator</fullName>
    </submittedName>
</protein>
<feature type="DNA-binding region" description="H-T-H motif" evidence="4">
    <location>
        <begin position="38"/>
        <end position="57"/>
    </location>
</feature>
<organism evidence="6 7">
    <name type="scientific">Bradyrhizobium denitrificans</name>
    <dbReference type="NCBI Taxonomy" id="2734912"/>
    <lineage>
        <taxon>Bacteria</taxon>
        <taxon>Pseudomonadati</taxon>
        <taxon>Pseudomonadota</taxon>
        <taxon>Alphaproteobacteria</taxon>
        <taxon>Hyphomicrobiales</taxon>
        <taxon>Nitrobacteraceae</taxon>
        <taxon>Bradyrhizobium</taxon>
    </lineage>
</organism>
<evidence type="ECO:0000256" key="4">
    <source>
        <dbReference type="PROSITE-ProRule" id="PRU00335"/>
    </source>
</evidence>
<dbReference type="PROSITE" id="PS01081">
    <property type="entry name" value="HTH_TETR_1"/>
    <property type="match status" value="1"/>
</dbReference>
<dbReference type="RefSeq" id="WP_172236740.1">
    <property type="nucleotide sequence ID" value="NZ_JABFDP010000011.1"/>
</dbReference>
<sequence>MQVTSVRRSNPERTAEMRARLVATARRLFVTHGYAATSTPSIVEAAGVTRGALYHHFADKQAIFRAVVEAESEAVAAAIAAADTPGLSARARLLAGAKAYVLAMQAQGRTRLLLIEGPAVLGRDTIREIEGRNGDASLKTGLEEAIAEGTLPRLPIEALTSLLSAMFERAAIDVAEGEPMDNVLAVIAQVLRGLATSEQKA</sequence>
<dbReference type="Proteomes" id="UP001314635">
    <property type="component" value="Unassembled WGS sequence"/>
</dbReference>
<dbReference type="InterPro" id="IPR049484">
    <property type="entry name" value="Rv0078-like_C"/>
</dbReference>
<keyword evidence="1" id="KW-0805">Transcription regulation</keyword>
<dbReference type="InterPro" id="IPR001647">
    <property type="entry name" value="HTH_TetR"/>
</dbReference>
<dbReference type="PANTHER" id="PTHR30055:SF234">
    <property type="entry name" value="HTH-TYPE TRANSCRIPTIONAL REGULATOR BETI"/>
    <property type="match status" value="1"/>
</dbReference>
<dbReference type="EMBL" id="JAFCLK010000031">
    <property type="protein sequence ID" value="MBR1139636.1"/>
    <property type="molecule type" value="Genomic_DNA"/>
</dbReference>
<accession>A0ABS5GG89</accession>
<dbReference type="InterPro" id="IPR050109">
    <property type="entry name" value="HTH-type_TetR-like_transc_reg"/>
</dbReference>
<proteinExistence type="predicted"/>
<evidence type="ECO:0000256" key="3">
    <source>
        <dbReference type="ARBA" id="ARBA00023163"/>
    </source>
</evidence>
<keyword evidence="2 4" id="KW-0238">DNA-binding</keyword>
<feature type="domain" description="HTH tetR-type" evidence="5">
    <location>
        <begin position="15"/>
        <end position="75"/>
    </location>
</feature>
<dbReference type="SUPFAM" id="SSF46689">
    <property type="entry name" value="Homeodomain-like"/>
    <property type="match status" value="1"/>
</dbReference>
<keyword evidence="3" id="KW-0804">Transcription</keyword>
<dbReference type="Gene3D" id="1.10.357.10">
    <property type="entry name" value="Tetracycline Repressor, domain 2"/>
    <property type="match status" value="1"/>
</dbReference>
<dbReference type="PRINTS" id="PR00455">
    <property type="entry name" value="HTHTETR"/>
</dbReference>
<dbReference type="InterPro" id="IPR009057">
    <property type="entry name" value="Homeodomain-like_sf"/>
</dbReference>